<evidence type="ECO:0000259" key="1">
    <source>
        <dbReference type="Pfam" id="PF02915"/>
    </source>
</evidence>
<feature type="domain" description="Rubrerythrin diiron-binding" evidence="1">
    <location>
        <begin position="22"/>
        <end position="135"/>
    </location>
</feature>
<gene>
    <name evidence="2" type="ORF">KQI42_13290</name>
</gene>
<comment type="caution">
    <text evidence="2">The sequence shown here is derived from an EMBL/GenBank/DDBJ whole genome shotgun (WGS) entry which is preliminary data.</text>
</comment>
<dbReference type="Pfam" id="PF02915">
    <property type="entry name" value="Rubrerythrin"/>
    <property type="match status" value="1"/>
</dbReference>
<keyword evidence="3" id="KW-1185">Reference proteome</keyword>
<dbReference type="RefSeq" id="WP_216520576.1">
    <property type="nucleotide sequence ID" value="NZ_JAHLPM010000011.1"/>
</dbReference>
<evidence type="ECO:0000313" key="2">
    <source>
        <dbReference type="EMBL" id="MBU5438996.1"/>
    </source>
</evidence>
<dbReference type="Proteomes" id="UP000749471">
    <property type="component" value="Unassembled WGS sequence"/>
</dbReference>
<evidence type="ECO:0000313" key="3">
    <source>
        <dbReference type="Proteomes" id="UP000749471"/>
    </source>
</evidence>
<name>A0ABS6E8W8_9FIRM</name>
<proteinExistence type="predicted"/>
<organism evidence="2 3">
    <name type="scientific">Tissierella simiarum</name>
    <dbReference type="NCBI Taxonomy" id="2841534"/>
    <lineage>
        <taxon>Bacteria</taxon>
        <taxon>Bacillati</taxon>
        <taxon>Bacillota</taxon>
        <taxon>Tissierellia</taxon>
        <taxon>Tissierellales</taxon>
        <taxon>Tissierellaceae</taxon>
        <taxon>Tissierella</taxon>
    </lineage>
</organism>
<protein>
    <recommendedName>
        <fullName evidence="1">Rubrerythrin diiron-binding domain-containing protein</fullName>
    </recommendedName>
</protein>
<sequence>MDYDCSNYYDQSYYMSLIPRLEEYINDELNDSNYYKELAKLAPTPWARDIISQFSIDEADHAERLQEMYMCITGVSYIPKPLNPVMIKDYEKGLKIRSLPETKDFRKYGEEYLMAYNKYFKDSFFRMSQIEGSHAMLIPILLEEE</sequence>
<dbReference type="InterPro" id="IPR003251">
    <property type="entry name" value="Rr_diiron-bd_dom"/>
</dbReference>
<dbReference type="EMBL" id="JAHLPM010000011">
    <property type="protein sequence ID" value="MBU5438996.1"/>
    <property type="molecule type" value="Genomic_DNA"/>
</dbReference>
<accession>A0ABS6E8W8</accession>
<reference evidence="2 3" key="1">
    <citation type="submission" date="2021-06" db="EMBL/GenBank/DDBJ databases">
        <authorList>
            <person name="Sun Q."/>
            <person name="Li D."/>
        </authorList>
    </citation>
    <scope>NUCLEOTIDE SEQUENCE [LARGE SCALE GENOMIC DNA]</scope>
    <source>
        <strain evidence="2 3">MSJ-40</strain>
    </source>
</reference>